<organism evidence="6 7">
    <name type="scientific">Trichlorobacter ammonificans</name>
    <dbReference type="NCBI Taxonomy" id="2916410"/>
    <lineage>
        <taxon>Bacteria</taxon>
        <taxon>Pseudomonadati</taxon>
        <taxon>Thermodesulfobacteriota</taxon>
        <taxon>Desulfuromonadia</taxon>
        <taxon>Geobacterales</taxon>
        <taxon>Geobacteraceae</taxon>
        <taxon>Trichlorobacter</taxon>
    </lineage>
</organism>
<evidence type="ECO:0000256" key="2">
    <source>
        <dbReference type="ARBA" id="ARBA00022679"/>
    </source>
</evidence>
<feature type="binding site" evidence="5">
    <location>
        <begin position="147"/>
        <end position="154"/>
    </location>
    <ligand>
        <name>ADP</name>
        <dbReference type="ChEBI" id="CHEBI:456216"/>
    </ligand>
</feature>
<keyword evidence="6" id="KW-0670">Pyruvate</keyword>
<sequence length="269" mass="29844">MKKIYVLSDSTGETAERVVRAALSQFGGSDVRIVRLAKVTNQQELHQAITVVTSDQGLLVYTLVDADLAHAAQTIAEEAGLMAFDLLSPLLNSLSVFLGSVAQATPGLLHQIDTDYFRRMEAVNFTVKHDDGQETRNLHRADLVLVGVSRSSKTPLSMYLANKGYKVANVPLVKGIDPPDELDRLDPAKVVGLMISPKRLVEIRTSRLINMGQSMKNRYADHEQVEDEIAFCRQYFRRHPGWLIIDVTSKSVEESASEILRRLTGQTIA</sequence>
<keyword evidence="4 5" id="KW-0418">Kinase</keyword>
<name>A0ABM9D6E8_9BACT</name>
<comment type="catalytic activity">
    <reaction evidence="5">
        <text>N(tele)-phospho-L-histidyl/O-phospho-L-threonyl-[pyruvate, phosphate dikinase] + phosphate + H(+) = N(tele)-phospho-L-histidyl/L-threonyl-[pyruvate, phosphate dikinase] + diphosphate</text>
        <dbReference type="Rhea" id="RHEA:43696"/>
        <dbReference type="Rhea" id="RHEA-COMP:10650"/>
        <dbReference type="Rhea" id="RHEA-COMP:10651"/>
        <dbReference type="ChEBI" id="CHEBI:15378"/>
        <dbReference type="ChEBI" id="CHEBI:30013"/>
        <dbReference type="ChEBI" id="CHEBI:33019"/>
        <dbReference type="ChEBI" id="CHEBI:43474"/>
        <dbReference type="ChEBI" id="CHEBI:61977"/>
        <dbReference type="ChEBI" id="CHEBI:83586"/>
        <dbReference type="EC" id="2.7.4.27"/>
    </reaction>
</comment>
<dbReference type="Pfam" id="PF03618">
    <property type="entry name" value="Kinase-PPPase"/>
    <property type="match status" value="1"/>
</dbReference>
<proteinExistence type="inferred from homology"/>
<evidence type="ECO:0000256" key="4">
    <source>
        <dbReference type="ARBA" id="ARBA00022777"/>
    </source>
</evidence>
<protein>
    <recommendedName>
        <fullName evidence="5">Putative pyruvate, phosphate dikinase regulatory protein</fullName>
        <shortName evidence="5">PPDK regulatory protein</shortName>
        <ecNumber evidence="5">2.7.11.32</ecNumber>
        <ecNumber evidence="5">2.7.4.27</ecNumber>
    </recommendedName>
</protein>
<comment type="catalytic activity">
    <reaction evidence="5">
        <text>N(tele)-phospho-L-histidyl/L-threonyl-[pyruvate, phosphate dikinase] + ADP = N(tele)-phospho-L-histidyl/O-phospho-L-threonyl-[pyruvate, phosphate dikinase] + AMP + H(+)</text>
        <dbReference type="Rhea" id="RHEA:43692"/>
        <dbReference type="Rhea" id="RHEA-COMP:10650"/>
        <dbReference type="Rhea" id="RHEA-COMP:10651"/>
        <dbReference type="ChEBI" id="CHEBI:15378"/>
        <dbReference type="ChEBI" id="CHEBI:30013"/>
        <dbReference type="ChEBI" id="CHEBI:61977"/>
        <dbReference type="ChEBI" id="CHEBI:83586"/>
        <dbReference type="ChEBI" id="CHEBI:456215"/>
        <dbReference type="ChEBI" id="CHEBI:456216"/>
        <dbReference type="EC" id="2.7.11.32"/>
    </reaction>
</comment>
<dbReference type="InterPro" id="IPR005177">
    <property type="entry name" value="Kinase-pyrophosphorylase"/>
</dbReference>
<evidence type="ECO:0000256" key="1">
    <source>
        <dbReference type="ARBA" id="ARBA00022527"/>
    </source>
</evidence>
<accession>A0ABM9D6E8</accession>
<dbReference type="EC" id="2.7.11.32" evidence="5"/>
<evidence type="ECO:0000256" key="3">
    <source>
        <dbReference type="ARBA" id="ARBA00022741"/>
    </source>
</evidence>
<reference evidence="6 7" key="1">
    <citation type="submission" date="2022-03" db="EMBL/GenBank/DDBJ databases">
        <authorList>
            <person name="Koch H."/>
        </authorList>
    </citation>
    <scope>NUCLEOTIDE SEQUENCE [LARGE SCALE GENOMIC DNA]</scope>
    <source>
        <strain evidence="6 7">G1</strain>
    </source>
</reference>
<keyword evidence="2 5" id="KW-0808">Transferase</keyword>
<comment type="function">
    <text evidence="5">Bifunctional serine/threonine kinase and phosphorylase involved in the regulation of the pyruvate, phosphate dikinase (PPDK) by catalyzing its phosphorylation/dephosphorylation.</text>
</comment>
<dbReference type="PANTHER" id="PTHR31756">
    <property type="entry name" value="PYRUVATE, PHOSPHATE DIKINASE REGULATORY PROTEIN 1, CHLOROPLASTIC"/>
    <property type="match status" value="1"/>
</dbReference>
<keyword evidence="1 5" id="KW-0723">Serine/threonine-protein kinase</keyword>
<dbReference type="GO" id="GO:0016740">
    <property type="term" value="F:transferase activity"/>
    <property type="evidence" value="ECO:0007669"/>
    <property type="project" value="UniProtKB-KW"/>
</dbReference>
<dbReference type="HAMAP" id="MF_00921">
    <property type="entry name" value="PDRP"/>
    <property type="match status" value="1"/>
</dbReference>
<dbReference type="EC" id="2.7.4.27" evidence="5"/>
<evidence type="ECO:0000313" key="7">
    <source>
        <dbReference type="Proteomes" id="UP001295463"/>
    </source>
</evidence>
<keyword evidence="3 5" id="KW-0547">Nucleotide-binding</keyword>
<comment type="similarity">
    <text evidence="5">Belongs to the pyruvate, phosphate/water dikinase regulatory protein family. PDRP subfamily.</text>
</comment>
<dbReference type="Proteomes" id="UP001295463">
    <property type="component" value="Chromosome"/>
</dbReference>
<dbReference type="NCBIfam" id="NF003742">
    <property type="entry name" value="PRK05339.1"/>
    <property type="match status" value="1"/>
</dbReference>
<dbReference type="RefSeq" id="WP_305731473.1">
    <property type="nucleotide sequence ID" value="NZ_OW150024.1"/>
</dbReference>
<dbReference type="PANTHER" id="PTHR31756:SF3">
    <property type="entry name" value="PYRUVATE, PHOSPHATE DIKINASE REGULATORY PROTEIN 1, CHLOROPLASTIC"/>
    <property type="match status" value="1"/>
</dbReference>
<dbReference type="SUPFAM" id="SSF52540">
    <property type="entry name" value="P-loop containing nucleoside triphosphate hydrolases"/>
    <property type="match status" value="1"/>
</dbReference>
<dbReference type="EMBL" id="OW150024">
    <property type="protein sequence ID" value="CAH2030542.1"/>
    <property type="molecule type" value="Genomic_DNA"/>
</dbReference>
<evidence type="ECO:0000256" key="5">
    <source>
        <dbReference type="HAMAP-Rule" id="MF_00921"/>
    </source>
</evidence>
<evidence type="ECO:0000313" key="6">
    <source>
        <dbReference type="EMBL" id="CAH2030542.1"/>
    </source>
</evidence>
<dbReference type="InterPro" id="IPR026565">
    <property type="entry name" value="PPDK_reg"/>
</dbReference>
<gene>
    <name evidence="6" type="ORF">GEAMG1_0729</name>
</gene>
<keyword evidence="7" id="KW-1185">Reference proteome</keyword>
<dbReference type="InterPro" id="IPR027417">
    <property type="entry name" value="P-loop_NTPase"/>
</dbReference>